<evidence type="ECO:0000313" key="3">
    <source>
        <dbReference type="Proteomes" id="UP000245489"/>
    </source>
</evidence>
<keyword evidence="1" id="KW-0472">Membrane</keyword>
<keyword evidence="1" id="KW-1133">Transmembrane helix</keyword>
<evidence type="ECO:0000256" key="1">
    <source>
        <dbReference type="SAM" id="Phobius"/>
    </source>
</evidence>
<dbReference type="AlphaFoldDB" id="A0A316EDL8"/>
<evidence type="ECO:0000313" key="2">
    <source>
        <dbReference type="EMBL" id="PWK28636.1"/>
    </source>
</evidence>
<keyword evidence="1" id="KW-0812">Transmembrane</keyword>
<gene>
    <name evidence="2" type="ORF">LV89_00840</name>
</gene>
<dbReference type="Proteomes" id="UP000245489">
    <property type="component" value="Unassembled WGS sequence"/>
</dbReference>
<accession>A0A316EDL8</accession>
<dbReference type="OrthoDB" id="949311at2"/>
<organism evidence="2 3">
    <name type="scientific">Arcicella aurantiaca</name>
    <dbReference type="NCBI Taxonomy" id="591202"/>
    <lineage>
        <taxon>Bacteria</taxon>
        <taxon>Pseudomonadati</taxon>
        <taxon>Bacteroidota</taxon>
        <taxon>Cytophagia</taxon>
        <taxon>Cytophagales</taxon>
        <taxon>Flectobacillaceae</taxon>
        <taxon>Arcicella</taxon>
    </lineage>
</organism>
<dbReference type="EMBL" id="QGGO01000003">
    <property type="protein sequence ID" value="PWK28636.1"/>
    <property type="molecule type" value="Genomic_DNA"/>
</dbReference>
<name>A0A316EDL8_9BACT</name>
<proteinExistence type="predicted"/>
<dbReference type="PROSITE" id="PS51257">
    <property type="entry name" value="PROKAR_LIPOPROTEIN"/>
    <property type="match status" value="1"/>
</dbReference>
<dbReference type="RefSeq" id="WP_146199073.1">
    <property type="nucleotide sequence ID" value="NZ_QGGO01000003.1"/>
</dbReference>
<comment type="caution">
    <text evidence="2">The sequence shown here is derived from an EMBL/GenBank/DDBJ whole genome shotgun (WGS) entry which is preliminary data.</text>
</comment>
<keyword evidence="3" id="KW-1185">Reference proteome</keyword>
<protein>
    <submittedName>
        <fullName evidence="2">Uncharacterized protein</fullName>
    </submittedName>
</protein>
<reference evidence="2 3" key="1">
    <citation type="submission" date="2018-05" db="EMBL/GenBank/DDBJ databases">
        <title>Genomic Encyclopedia of Archaeal and Bacterial Type Strains, Phase II (KMG-II): from individual species to whole genera.</title>
        <authorList>
            <person name="Goeker M."/>
        </authorList>
    </citation>
    <scope>NUCLEOTIDE SEQUENCE [LARGE SCALE GENOMIC DNA]</scope>
    <source>
        <strain evidence="2 3">DSM 22214</strain>
    </source>
</reference>
<feature type="transmembrane region" description="Helical" evidence="1">
    <location>
        <begin position="6"/>
        <end position="24"/>
    </location>
</feature>
<sequence length="245" mass="27446">MIKKSFLSSPFVVLIFIVSITMFFSSCKSTKNISSNQAQKQDLSTAKSLVFQVKSLKAIDLEEDLTFADEVTLTYSLTAVDENNKVVQVANGSWGVESMKKGQIALEERFKTIELQIPAKGKVLTSVILTEIEDYKKAQNTVKKINEFGNLGKIPTLFIALGEYETPLAIVFASLQAAGIGLKAVEHFDQDDLLGQNTFDLSVKALSEKQKVFPVKLTFEGEHFKNKFHYELTYELKVREKKSND</sequence>